<evidence type="ECO:0000256" key="7">
    <source>
        <dbReference type="ARBA" id="ARBA00022795"/>
    </source>
</evidence>
<gene>
    <name evidence="12" type="primary">fliJ</name>
    <name evidence="12" type="ORF">EES38_05825</name>
</gene>
<evidence type="ECO:0000256" key="4">
    <source>
        <dbReference type="ARBA" id="ARBA00022448"/>
    </source>
</evidence>
<dbReference type="Proteomes" id="UP000281112">
    <property type="component" value="Unassembled WGS sequence"/>
</dbReference>
<dbReference type="Pfam" id="PF02050">
    <property type="entry name" value="FliJ"/>
    <property type="match status" value="1"/>
</dbReference>
<name>A0A3N9U7F7_9VIBR</name>
<dbReference type="PANTHER" id="PTHR38786">
    <property type="entry name" value="FLAGELLAR FLIJ PROTEIN"/>
    <property type="match status" value="1"/>
</dbReference>
<sequence>MENALEFLLEQAKEKEEKAVLSLGKARQELSNYYEQLKQIEQYRLDYCNQLVERGQNGLTASQYWHLNRFLTQLDETLAKQRKAEGHFQQQVTNCEEHWLTVRKQTRSYEWLIDKRRSEREKLEQKKEQKFLDEFATLQFNRQQTLRKQNLD</sequence>
<keyword evidence="10" id="KW-1006">Bacterial flagellum protein export</keyword>
<keyword evidence="6" id="KW-0145">Chemotaxis</keyword>
<feature type="coiled-coil region" evidence="11">
    <location>
        <begin position="9"/>
        <end position="43"/>
    </location>
</feature>
<dbReference type="GO" id="GO:0044781">
    <property type="term" value="P:bacterial-type flagellum organization"/>
    <property type="evidence" value="ECO:0007669"/>
    <property type="project" value="UniProtKB-KW"/>
</dbReference>
<keyword evidence="4" id="KW-0813">Transport</keyword>
<keyword evidence="8" id="KW-0653">Protein transport</keyword>
<evidence type="ECO:0000256" key="8">
    <source>
        <dbReference type="ARBA" id="ARBA00022927"/>
    </source>
</evidence>
<protein>
    <recommendedName>
        <fullName evidence="3">Flagellar FliJ protein</fullName>
    </recommendedName>
</protein>
<organism evidence="12 13">
    <name type="scientific">Vibrio viridaestus</name>
    <dbReference type="NCBI Taxonomy" id="2487322"/>
    <lineage>
        <taxon>Bacteria</taxon>
        <taxon>Pseudomonadati</taxon>
        <taxon>Pseudomonadota</taxon>
        <taxon>Gammaproteobacteria</taxon>
        <taxon>Vibrionales</taxon>
        <taxon>Vibrionaceae</taxon>
        <taxon>Vibrio</taxon>
    </lineage>
</organism>
<evidence type="ECO:0000256" key="6">
    <source>
        <dbReference type="ARBA" id="ARBA00022500"/>
    </source>
</evidence>
<dbReference type="EMBL" id="RJVQ01000002">
    <property type="protein sequence ID" value="RQW64106.1"/>
    <property type="molecule type" value="Genomic_DNA"/>
</dbReference>
<keyword evidence="12" id="KW-0282">Flagellum</keyword>
<dbReference type="InterPro" id="IPR012823">
    <property type="entry name" value="Flagell_FliJ"/>
</dbReference>
<dbReference type="GO" id="GO:0005886">
    <property type="term" value="C:plasma membrane"/>
    <property type="evidence" value="ECO:0007669"/>
    <property type="project" value="UniProtKB-SubCell"/>
</dbReference>
<dbReference type="InterPro" id="IPR052570">
    <property type="entry name" value="FliJ"/>
</dbReference>
<dbReference type="AlphaFoldDB" id="A0A3N9U7F7"/>
<accession>A0A3N9U7F7</accession>
<comment type="subcellular location">
    <subcellularLocation>
        <location evidence="1">Cell membrane</location>
        <topology evidence="1">Peripheral membrane protein</topology>
        <orientation evidence="1">Cytoplasmic side</orientation>
    </subcellularLocation>
</comment>
<evidence type="ECO:0000256" key="3">
    <source>
        <dbReference type="ARBA" id="ARBA00020392"/>
    </source>
</evidence>
<dbReference type="GO" id="GO:0006935">
    <property type="term" value="P:chemotaxis"/>
    <property type="evidence" value="ECO:0007669"/>
    <property type="project" value="UniProtKB-KW"/>
</dbReference>
<keyword evidence="5" id="KW-1003">Cell membrane</keyword>
<evidence type="ECO:0000256" key="2">
    <source>
        <dbReference type="ARBA" id="ARBA00010004"/>
    </source>
</evidence>
<dbReference type="InterPro" id="IPR053716">
    <property type="entry name" value="Flag_assembly_chemotaxis_eff"/>
</dbReference>
<keyword evidence="12" id="KW-0966">Cell projection</keyword>
<keyword evidence="11" id="KW-0175">Coiled coil</keyword>
<evidence type="ECO:0000313" key="12">
    <source>
        <dbReference type="EMBL" id="RQW64106.1"/>
    </source>
</evidence>
<dbReference type="NCBIfam" id="TIGR02473">
    <property type="entry name" value="flagell_FliJ"/>
    <property type="match status" value="1"/>
</dbReference>
<dbReference type="GO" id="GO:0071973">
    <property type="term" value="P:bacterial-type flagellum-dependent cell motility"/>
    <property type="evidence" value="ECO:0007669"/>
    <property type="project" value="InterPro"/>
</dbReference>
<dbReference type="RefSeq" id="WP_124936226.1">
    <property type="nucleotide sequence ID" value="NZ_RJVQ01000002.1"/>
</dbReference>
<keyword evidence="13" id="KW-1185">Reference proteome</keyword>
<dbReference type="OrthoDB" id="7063004at2"/>
<evidence type="ECO:0000313" key="13">
    <source>
        <dbReference type="Proteomes" id="UP000281112"/>
    </source>
</evidence>
<dbReference type="PANTHER" id="PTHR38786:SF1">
    <property type="entry name" value="FLAGELLAR FLIJ PROTEIN"/>
    <property type="match status" value="1"/>
</dbReference>
<evidence type="ECO:0000256" key="10">
    <source>
        <dbReference type="ARBA" id="ARBA00023225"/>
    </source>
</evidence>
<dbReference type="GO" id="GO:0009288">
    <property type="term" value="C:bacterial-type flagellum"/>
    <property type="evidence" value="ECO:0007669"/>
    <property type="project" value="InterPro"/>
</dbReference>
<keyword evidence="12" id="KW-0969">Cilium</keyword>
<dbReference type="Gene3D" id="1.10.287.1700">
    <property type="match status" value="1"/>
</dbReference>
<comment type="similarity">
    <text evidence="2">Belongs to the FliJ family.</text>
</comment>
<keyword evidence="7" id="KW-1005">Bacterial flagellum biogenesis</keyword>
<evidence type="ECO:0000256" key="1">
    <source>
        <dbReference type="ARBA" id="ARBA00004413"/>
    </source>
</evidence>
<evidence type="ECO:0000256" key="9">
    <source>
        <dbReference type="ARBA" id="ARBA00023136"/>
    </source>
</evidence>
<proteinExistence type="inferred from homology"/>
<evidence type="ECO:0000256" key="11">
    <source>
        <dbReference type="SAM" id="Coils"/>
    </source>
</evidence>
<dbReference type="GO" id="GO:0015031">
    <property type="term" value="P:protein transport"/>
    <property type="evidence" value="ECO:0007669"/>
    <property type="project" value="UniProtKB-KW"/>
</dbReference>
<keyword evidence="9" id="KW-0472">Membrane</keyword>
<evidence type="ECO:0000256" key="5">
    <source>
        <dbReference type="ARBA" id="ARBA00022475"/>
    </source>
</evidence>
<reference evidence="12 13" key="1">
    <citation type="submission" date="2018-11" db="EMBL/GenBank/DDBJ databases">
        <title>Vibrio LJC006 sp. nov., isolated from seawater during the bloom of the enteromorpha.</title>
        <authorList>
            <person name="Liang J."/>
        </authorList>
    </citation>
    <scope>NUCLEOTIDE SEQUENCE [LARGE SCALE GENOMIC DNA]</scope>
    <source>
        <strain evidence="12 13">LJC006</strain>
    </source>
</reference>
<comment type="caution">
    <text evidence="12">The sequence shown here is derived from an EMBL/GenBank/DDBJ whole genome shotgun (WGS) entry which is preliminary data.</text>
</comment>